<keyword evidence="2" id="KW-1185">Reference proteome</keyword>
<accession>A0ABD2K7V2</accession>
<comment type="caution">
    <text evidence="1">The sequence shown here is derived from an EMBL/GenBank/DDBJ whole genome shotgun (WGS) entry which is preliminary data.</text>
</comment>
<gene>
    <name evidence="1" type="ORF">niasHS_000975</name>
</gene>
<protein>
    <submittedName>
        <fullName evidence="1">Uncharacterized protein</fullName>
    </submittedName>
</protein>
<sequence length="76" mass="8561">MIGNIVQPDTRPLSGVKSMVLVRTGSAPPKLAFEEKRMIDYCPVDFTSDTFRLLYDVKGRFFIHPKVVKASTNCAR</sequence>
<proteinExistence type="predicted"/>
<dbReference type="Proteomes" id="UP001620645">
    <property type="component" value="Unassembled WGS sequence"/>
</dbReference>
<name>A0ABD2K7V2_HETSC</name>
<dbReference type="AlphaFoldDB" id="A0ABD2K7V2"/>
<organism evidence="1 2">
    <name type="scientific">Heterodera schachtii</name>
    <name type="common">Sugarbeet cyst nematode worm</name>
    <name type="synonym">Tylenchus schachtii</name>
    <dbReference type="NCBI Taxonomy" id="97005"/>
    <lineage>
        <taxon>Eukaryota</taxon>
        <taxon>Metazoa</taxon>
        <taxon>Ecdysozoa</taxon>
        <taxon>Nematoda</taxon>
        <taxon>Chromadorea</taxon>
        <taxon>Rhabditida</taxon>
        <taxon>Tylenchina</taxon>
        <taxon>Tylenchomorpha</taxon>
        <taxon>Tylenchoidea</taxon>
        <taxon>Heteroderidae</taxon>
        <taxon>Heteroderinae</taxon>
        <taxon>Heterodera</taxon>
    </lineage>
</organism>
<dbReference type="EMBL" id="JBICCN010000042">
    <property type="protein sequence ID" value="KAL3098987.1"/>
    <property type="molecule type" value="Genomic_DNA"/>
</dbReference>
<reference evidence="1 2" key="1">
    <citation type="submission" date="2024-10" db="EMBL/GenBank/DDBJ databases">
        <authorList>
            <person name="Kim D."/>
        </authorList>
    </citation>
    <scope>NUCLEOTIDE SEQUENCE [LARGE SCALE GENOMIC DNA]</scope>
    <source>
        <strain evidence="1">Taebaek</strain>
    </source>
</reference>
<evidence type="ECO:0000313" key="1">
    <source>
        <dbReference type="EMBL" id="KAL3098987.1"/>
    </source>
</evidence>
<evidence type="ECO:0000313" key="2">
    <source>
        <dbReference type="Proteomes" id="UP001620645"/>
    </source>
</evidence>